<dbReference type="EMBL" id="JAPMIV010000031">
    <property type="protein sequence ID" value="MDV6375640.1"/>
    <property type="molecule type" value="Genomic_DNA"/>
</dbReference>
<dbReference type="RefSeq" id="WP_317640983.1">
    <property type="nucleotide sequence ID" value="NZ_JAPMIV010000031.1"/>
</dbReference>
<gene>
    <name evidence="2" type="ORF">ORD21_13655</name>
</gene>
<dbReference type="PROSITE" id="PS51257">
    <property type="entry name" value="PROKAR_LIPOPROTEIN"/>
    <property type="match status" value="1"/>
</dbReference>
<keyword evidence="1" id="KW-0732">Signal</keyword>
<evidence type="ECO:0000313" key="2">
    <source>
        <dbReference type="EMBL" id="MDV6375640.1"/>
    </source>
</evidence>
<accession>A0ABU4DT89</accession>
<proteinExistence type="predicted"/>
<feature type="chain" id="PRO_5045175294" evidence="1">
    <location>
        <begin position="18"/>
        <end position="353"/>
    </location>
</feature>
<feature type="signal peptide" evidence="1">
    <location>
        <begin position="1"/>
        <end position="17"/>
    </location>
</feature>
<name>A0ABU4DT89_9DEIO</name>
<sequence>MSRLPLLSLFLLPALLAACTGTDEPQVALRVVLLTSGGTSLQAVTPNADSNPAPVSTNKVVPVTDGVIINSLPSGRRLALTVRTTGLESRNSNLEDIQGFNDPLTTPLCLVQTVSSAARDRLLTLSQCPNGPQQLALYADTGQLIWTATLRTFVPPAPGPDVPPIRLAVRGDVAVVARPRVGGGSEVLRVAVKTSGDPVAEVSLSLPTPAIRDLVAYGSGILAATDTGVQQVADTGVPDGVALTAFGARRYDRLWSSAGGQNLVAAWRSNVLSNQNSQPLLVWDGAATRAASTVAAFSDLRDLTLAPDGYLYSLTATTLTRYDYALGLQSGNFTPRVLLTGLNDARAVIWLVP</sequence>
<evidence type="ECO:0000256" key="1">
    <source>
        <dbReference type="SAM" id="SignalP"/>
    </source>
</evidence>
<reference evidence="2 3" key="1">
    <citation type="submission" date="2022-11" db="EMBL/GenBank/DDBJ databases">
        <title>Deinococcus ZS9-10, Low Temperature and Draught-tolerating, UV-resistant Bacteria from Continental Antarctica.</title>
        <authorList>
            <person name="Cheng L."/>
        </authorList>
    </citation>
    <scope>NUCLEOTIDE SEQUENCE [LARGE SCALE GENOMIC DNA]</scope>
    <source>
        <strain evidence="2 3">ZS9-10</strain>
    </source>
</reference>
<dbReference type="Proteomes" id="UP001276150">
    <property type="component" value="Unassembled WGS sequence"/>
</dbReference>
<evidence type="ECO:0000313" key="3">
    <source>
        <dbReference type="Proteomes" id="UP001276150"/>
    </source>
</evidence>
<protein>
    <submittedName>
        <fullName evidence="2">Uncharacterized protein</fullName>
    </submittedName>
</protein>
<comment type="caution">
    <text evidence="2">The sequence shown here is derived from an EMBL/GenBank/DDBJ whole genome shotgun (WGS) entry which is preliminary data.</text>
</comment>
<organism evidence="2 3">
    <name type="scientific">Deinococcus arenicola</name>
    <dbReference type="NCBI Taxonomy" id="2994950"/>
    <lineage>
        <taxon>Bacteria</taxon>
        <taxon>Thermotogati</taxon>
        <taxon>Deinococcota</taxon>
        <taxon>Deinococci</taxon>
        <taxon>Deinococcales</taxon>
        <taxon>Deinococcaceae</taxon>
        <taxon>Deinococcus</taxon>
    </lineage>
</organism>
<keyword evidence="3" id="KW-1185">Reference proteome</keyword>